<dbReference type="Proteomes" id="UP000194260">
    <property type="component" value="Chromosome"/>
</dbReference>
<dbReference type="EMBL" id="CP018789">
    <property type="protein sequence ID" value="ARR00433.1"/>
    <property type="molecule type" value="Genomic_DNA"/>
</dbReference>
<name>A0A1X9SW60_9BACT</name>
<dbReference type="SUPFAM" id="SSF81799">
    <property type="entry name" value="Putative methyltransferase TM0872, insert domain"/>
    <property type="match status" value="1"/>
</dbReference>
<sequence length="307" mass="34699">MNSIHTPVLLSEVVDTFKNIGDGVILDCTLGYGGHSKALLDSIPNIKIIACDQDDMAIKYCQDKFKDYKDRIEIYKSNFSQIIKKIPQENIKGILADIGVSSLQLDLNERGFGLKSDVLDMRMDSSNPISAKTIVNNYTQDELQRVFCEYGELPNAKIIAQKIIKARENKEIISCKELSRIVGSSNLKNRSISVATLVFQAIRIEVNKELDVLKELLNSIQNSKIDETKLAIISFHSLEDRIIKDTFKKWQSSCICPIQAMRCECGNNHAIGKIITKKPITPTDKEISDNPRSSCSKMRIFKIKRQR</sequence>
<comment type="catalytic activity">
    <reaction evidence="7">
        <text>cytidine(1402) in 16S rRNA + S-adenosyl-L-methionine = N(4)-methylcytidine(1402) in 16S rRNA + S-adenosyl-L-homocysteine + H(+)</text>
        <dbReference type="Rhea" id="RHEA:42928"/>
        <dbReference type="Rhea" id="RHEA-COMP:10286"/>
        <dbReference type="Rhea" id="RHEA-COMP:10287"/>
        <dbReference type="ChEBI" id="CHEBI:15378"/>
        <dbReference type="ChEBI" id="CHEBI:57856"/>
        <dbReference type="ChEBI" id="CHEBI:59789"/>
        <dbReference type="ChEBI" id="CHEBI:74506"/>
        <dbReference type="ChEBI" id="CHEBI:82748"/>
        <dbReference type="EC" id="2.1.1.199"/>
    </reaction>
</comment>
<evidence type="ECO:0000256" key="4">
    <source>
        <dbReference type="ARBA" id="ARBA00022603"/>
    </source>
</evidence>
<dbReference type="HAMAP" id="MF_01007">
    <property type="entry name" value="16SrRNA_methyltr_H"/>
    <property type="match status" value="1"/>
</dbReference>
<keyword evidence="4 7" id="KW-0489">Methyltransferase</keyword>
<dbReference type="SUPFAM" id="SSF53335">
    <property type="entry name" value="S-adenosyl-L-methionine-dependent methyltransferases"/>
    <property type="match status" value="1"/>
</dbReference>
<dbReference type="AlphaFoldDB" id="A0A1X9SW60"/>
<feature type="binding site" evidence="7">
    <location>
        <position position="79"/>
    </location>
    <ligand>
        <name>S-adenosyl-L-methionine</name>
        <dbReference type="ChEBI" id="CHEBI:59789"/>
    </ligand>
</feature>
<dbReference type="Gene3D" id="3.40.50.150">
    <property type="entry name" value="Vaccinia Virus protein VP39"/>
    <property type="match status" value="1"/>
</dbReference>
<dbReference type="EC" id="2.1.1.199" evidence="7"/>
<keyword evidence="5 7" id="KW-0808">Transferase</keyword>
<evidence type="ECO:0000256" key="5">
    <source>
        <dbReference type="ARBA" id="ARBA00022679"/>
    </source>
</evidence>
<dbReference type="Gene3D" id="1.10.150.170">
    <property type="entry name" value="Putative methyltransferase TM0872, insert domain"/>
    <property type="match status" value="1"/>
</dbReference>
<keyword evidence="6 7" id="KW-0949">S-adenosyl-L-methionine</keyword>
<dbReference type="GO" id="GO:0071424">
    <property type="term" value="F:rRNA (cytosine-N4-)-methyltransferase activity"/>
    <property type="evidence" value="ECO:0007669"/>
    <property type="project" value="UniProtKB-UniRule"/>
</dbReference>
<dbReference type="InterPro" id="IPR023397">
    <property type="entry name" value="SAM-dep_MeTrfase_MraW_recog"/>
</dbReference>
<dbReference type="InterPro" id="IPR002903">
    <property type="entry name" value="RsmH"/>
</dbReference>
<keyword evidence="3 7" id="KW-0698">rRNA processing</keyword>
<evidence type="ECO:0000256" key="7">
    <source>
        <dbReference type="HAMAP-Rule" id="MF_01007"/>
    </source>
</evidence>
<dbReference type="Pfam" id="PF01795">
    <property type="entry name" value="Methyltransf_5"/>
    <property type="match status" value="1"/>
</dbReference>
<comment type="function">
    <text evidence="7">Specifically methylates the N4 position of cytidine in position 1402 (C1402) of 16S rRNA.</text>
</comment>
<keyword evidence="2 7" id="KW-0963">Cytoplasm</keyword>
<organism evidence="8 9">
    <name type="scientific">Campylobacter porcelli</name>
    <dbReference type="NCBI Taxonomy" id="1660073"/>
    <lineage>
        <taxon>Bacteria</taxon>
        <taxon>Pseudomonadati</taxon>
        <taxon>Campylobacterota</taxon>
        <taxon>Epsilonproteobacteria</taxon>
        <taxon>Campylobacterales</taxon>
        <taxon>Campylobacteraceae</taxon>
        <taxon>Campylobacter</taxon>
    </lineage>
</organism>
<gene>
    <name evidence="7 8" type="primary">rsmH</name>
    <name evidence="8" type="ORF">CSUIS_0616</name>
</gene>
<comment type="subcellular location">
    <subcellularLocation>
        <location evidence="7">Cytoplasm</location>
    </subcellularLocation>
</comment>
<dbReference type="PIRSF" id="PIRSF004486">
    <property type="entry name" value="MraW"/>
    <property type="match status" value="1"/>
</dbReference>
<evidence type="ECO:0000256" key="6">
    <source>
        <dbReference type="ARBA" id="ARBA00022691"/>
    </source>
</evidence>
<reference evidence="9" key="1">
    <citation type="journal article" date="2017" name="Genome Biol. Evol.">
        <title>Comparative Genomic Analysis Identifies a Campylobacter Clade Deficient in Selenium Metabolism.</title>
        <authorList>
            <person name="Miller W.G."/>
            <person name="Yee E."/>
            <person name="Lopes B.S."/>
            <person name="Chapman M.H."/>
            <person name="Huynh S."/>
            <person name="Bono J.L."/>
            <person name="Parker C.T."/>
            <person name="Strachan N.J.C."/>
            <person name="Forbes K.J."/>
        </authorList>
    </citation>
    <scope>NUCLEOTIDE SEQUENCE [LARGE SCALE GENOMIC DNA]</scope>
    <source>
        <strain evidence="9">RM6137</strain>
    </source>
</reference>
<dbReference type="STRING" id="1660073.CSUIS_0616"/>
<dbReference type="InterPro" id="IPR029063">
    <property type="entry name" value="SAM-dependent_MTases_sf"/>
</dbReference>
<dbReference type="NCBIfam" id="TIGR00006">
    <property type="entry name" value="16S rRNA (cytosine(1402)-N(4))-methyltransferase RsmH"/>
    <property type="match status" value="1"/>
</dbReference>
<dbReference type="PANTHER" id="PTHR11265:SF0">
    <property type="entry name" value="12S RRNA N4-METHYLCYTIDINE METHYLTRANSFERASE"/>
    <property type="match status" value="1"/>
</dbReference>
<feature type="binding site" evidence="7">
    <location>
        <position position="52"/>
    </location>
    <ligand>
        <name>S-adenosyl-L-methionine</name>
        <dbReference type="ChEBI" id="CHEBI:59789"/>
    </ligand>
</feature>
<comment type="similarity">
    <text evidence="1 7">Belongs to the methyltransferase superfamily. RsmH family.</text>
</comment>
<dbReference type="GO" id="GO:0070475">
    <property type="term" value="P:rRNA base methylation"/>
    <property type="evidence" value="ECO:0007669"/>
    <property type="project" value="UniProtKB-UniRule"/>
</dbReference>
<dbReference type="PANTHER" id="PTHR11265">
    <property type="entry name" value="S-ADENOSYL-METHYLTRANSFERASE MRAW"/>
    <property type="match status" value="1"/>
</dbReference>
<evidence type="ECO:0000313" key="8">
    <source>
        <dbReference type="EMBL" id="ARR00433.1"/>
    </source>
</evidence>
<dbReference type="RefSeq" id="WP_086297057.1">
    <property type="nucleotide sequence ID" value="NZ_CP018789.1"/>
</dbReference>
<evidence type="ECO:0000256" key="2">
    <source>
        <dbReference type="ARBA" id="ARBA00022490"/>
    </source>
</evidence>
<dbReference type="KEGG" id="camy:CSUIS_0616"/>
<evidence type="ECO:0000313" key="9">
    <source>
        <dbReference type="Proteomes" id="UP000194260"/>
    </source>
</evidence>
<evidence type="ECO:0000256" key="1">
    <source>
        <dbReference type="ARBA" id="ARBA00010396"/>
    </source>
</evidence>
<evidence type="ECO:0000256" key="3">
    <source>
        <dbReference type="ARBA" id="ARBA00022552"/>
    </source>
</evidence>
<feature type="binding site" evidence="7">
    <location>
        <begin position="33"/>
        <end position="35"/>
    </location>
    <ligand>
        <name>S-adenosyl-L-methionine</name>
        <dbReference type="ChEBI" id="CHEBI:59789"/>
    </ligand>
</feature>
<accession>A0A1X9SW60</accession>
<feature type="binding site" evidence="7">
    <location>
        <position position="104"/>
    </location>
    <ligand>
        <name>S-adenosyl-L-methionine</name>
        <dbReference type="ChEBI" id="CHEBI:59789"/>
    </ligand>
</feature>
<dbReference type="GO" id="GO:0005737">
    <property type="term" value="C:cytoplasm"/>
    <property type="evidence" value="ECO:0007669"/>
    <property type="project" value="UniProtKB-SubCell"/>
</dbReference>
<protein>
    <recommendedName>
        <fullName evidence="7">Ribosomal RNA small subunit methyltransferase H</fullName>
        <ecNumber evidence="7">2.1.1.199</ecNumber>
    </recommendedName>
    <alternativeName>
        <fullName evidence="7">16S rRNA m(4)C1402 methyltransferase</fullName>
    </alternativeName>
    <alternativeName>
        <fullName evidence="7">rRNA (cytosine-N(4)-)-methyltransferase RsmH</fullName>
    </alternativeName>
</protein>
<proteinExistence type="inferred from homology"/>
<feature type="binding site" evidence="7">
    <location>
        <position position="97"/>
    </location>
    <ligand>
        <name>S-adenosyl-L-methionine</name>
        <dbReference type="ChEBI" id="CHEBI:59789"/>
    </ligand>
</feature>